<keyword evidence="8" id="KW-0449">Lipoprotein</keyword>
<organism evidence="8 9">
    <name type="scientific">Candidatus Shapirobacteria bacterium GW2011_GWE1_38_10</name>
    <dbReference type="NCBI Taxonomy" id="1618488"/>
    <lineage>
        <taxon>Bacteria</taxon>
        <taxon>Candidatus Shapironibacteriota</taxon>
    </lineage>
</organism>
<dbReference type="InterPro" id="IPR001640">
    <property type="entry name" value="Lgt"/>
</dbReference>
<dbReference type="PANTHER" id="PTHR30589">
    <property type="entry name" value="PROLIPOPROTEIN DIACYLGLYCERYL TRANSFERASE"/>
    <property type="match status" value="1"/>
</dbReference>
<accession>A0A0G0KMH3</accession>
<evidence type="ECO:0000313" key="9">
    <source>
        <dbReference type="Proteomes" id="UP000034231"/>
    </source>
</evidence>
<dbReference type="EMBL" id="LBTX01000006">
    <property type="protein sequence ID" value="KKQ50399.1"/>
    <property type="molecule type" value="Genomic_DNA"/>
</dbReference>
<feature type="transmembrane region" description="Helical" evidence="7">
    <location>
        <begin position="33"/>
        <end position="52"/>
    </location>
</feature>
<feature type="transmembrane region" description="Helical" evidence="7">
    <location>
        <begin position="125"/>
        <end position="142"/>
    </location>
</feature>
<feature type="transmembrane region" description="Helical" evidence="7">
    <location>
        <begin position="6"/>
        <end position="21"/>
    </location>
</feature>
<feature type="transmembrane region" description="Helical" evidence="7">
    <location>
        <begin position="178"/>
        <end position="194"/>
    </location>
</feature>
<protein>
    <submittedName>
        <fullName evidence="8">Prolipoprotein diacylglyceryl transferase</fullName>
    </submittedName>
</protein>
<dbReference type="AlphaFoldDB" id="A0A0G0KMH3"/>
<comment type="caution">
    <text evidence="8">The sequence shown here is derived from an EMBL/GenBank/DDBJ whole genome shotgun (WGS) entry which is preliminary data.</text>
</comment>
<evidence type="ECO:0000256" key="1">
    <source>
        <dbReference type="ARBA" id="ARBA00007150"/>
    </source>
</evidence>
<evidence type="ECO:0000256" key="3">
    <source>
        <dbReference type="ARBA" id="ARBA00022679"/>
    </source>
</evidence>
<evidence type="ECO:0000313" key="8">
    <source>
        <dbReference type="EMBL" id="KKQ50399.1"/>
    </source>
</evidence>
<reference evidence="8 9" key="1">
    <citation type="journal article" date="2015" name="Nature">
        <title>rRNA introns, odd ribosomes, and small enigmatic genomes across a large radiation of phyla.</title>
        <authorList>
            <person name="Brown C.T."/>
            <person name="Hug L.A."/>
            <person name="Thomas B.C."/>
            <person name="Sharon I."/>
            <person name="Castelle C.J."/>
            <person name="Singh A."/>
            <person name="Wilkins M.J."/>
            <person name="Williams K.H."/>
            <person name="Banfield J.F."/>
        </authorList>
    </citation>
    <scope>NUCLEOTIDE SEQUENCE [LARGE SCALE GENOMIC DNA]</scope>
</reference>
<keyword evidence="5 7" id="KW-1133">Transmembrane helix</keyword>
<dbReference type="GO" id="GO:0042158">
    <property type="term" value="P:lipoprotein biosynthetic process"/>
    <property type="evidence" value="ECO:0007669"/>
    <property type="project" value="InterPro"/>
</dbReference>
<gene>
    <name evidence="8" type="ORF">US68_C0006G0079</name>
</gene>
<keyword evidence="2" id="KW-1003">Cell membrane</keyword>
<dbReference type="PANTHER" id="PTHR30589:SF0">
    <property type="entry name" value="PHOSPHATIDYLGLYCEROL--PROLIPOPROTEIN DIACYLGLYCERYL TRANSFERASE"/>
    <property type="match status" value="1"/>
</dbReference>
<dbReference type="Proteomes" id="UP000034231">
    <property type="component" value="Unassembled WGS sequence"/>
</dbReference>
<comment type="similarity">
    <text evidence="1">Belongs to the Lgt family.</text>
</comment>
<dbReference type="Pfam" id="PF01790">
    <property type="entry name" value="LGT"/>
    <property type="match status" value="1"/>
</dbReference>
<name>A0A0G0KMH3_9BACT</name>
<feature type="transmembrane region" description="Helical" evidence="7">
    <location>
        <begin position="149"/>
        <end position="166"/>
    </location>
</feature>
<evidence type="ECO:0000256" key="6">
    <source>
        <dbReference type="ARBA" id="ARBA00023136"/>
    </source>
</evidence>
<evidence type="ECO:0000256" key="4">
    <source>
        <dbReference type="ARBA" id="ARBA00022692"/>
    </source>
</evidence>
<keyword evidence="4 7" id="KW-0812">Transmembrane</keyword>
<keyword evidence="3 8" id="KW-0808">Transferase</keyword>
<evidence type="ECO:0000256" key="5">
    <source>
        <dbReference type="ARBA" id="ARBA00022989"/>
    </source>
</evidence>
<sequence length="202" mass="23317">MNLYGLIIGISIAIGIQYFSKNNRIIPKNRESMFLFGLLISGLFGARIYHVIDQWSYYQTHPSLIFQTWHGGLAIYGALIFTTLFIFIYSLISKISFLSILDSITPILPLCQAIGRVGNFVNKEIPTWWIEASLNLLLFFLLRKSKTPTSHYLIGYGIIRFFVEFLRSDTWQISNFKIAQIISLLCIFLGLLTLHQSRRIRN</sequence>
<dbReference type="GO" id="GO:0005886">
    <property type="term" value="C:plasma membrane"/>
    <property type="evidence" value="ECO:0007669"/>
    <property type="project" value="InterPro"/>
</dbReference>
<evidence type="ECO:0000256" key="7">
    <source>
        <dbReference type="SAM" id="Phobius"/>
    </source>
</evidence>
<dbReference type="PATRIC" id="fig|1618488.3.peg.352"/>
<keyword evidence="6 7" id="KW-0472">Membrane</keyword>
<dbReference type="GO" id="GO:0008961">
    <property type="term" value="F:phosphatidylglycerol-prolipoprotein diacylglyceryl transferase activity"/>
    <property type="evidence" value="ECO:0007669"/>
    <property type="project" value="InterPro"/>
</dbReference>
<proteinExistence type="inferred from homology"/>
<evidence type="ECO:0000256" key="2">
    <source>
        <dbReference type="ARBA" id="ARBA00022475"/>
    </source>
</evidence>
<feature type="transmembrane region" description="Helical" evidence="7">
    <location>
        <begin position="72"/>
        <end position="92"/>
    </location>
</feature>